<accession>A0A6J4QXG4</accession>
<dbReference type="InterPro" id="IPR015946">
    <property type="entry name" value="KH_dom-like_a/b"/>
</dbReference>
<evidence type="ECO:0008006" key="2">
    <source>
        <dbReference type="Google" id="ProtNLM"/>
    </source>
</evidence>
<sequence>MGRGTEKMSLEDSRVVVYTADGLCTEATADGHALVADEPVDLGGTGAGPTPYDYLLTALGSCTAITVRMYADRKGWPLESVTVRLGRQRIHAKDCEECETENGRIDHIELELDLEGPLDDEQRQRLREIADRCPVHRTLDSEVWIQTRTAP</sequence>
<dbReference type="InterPro" id="IPR036102">
    <property type="entry name" value="OsmC/Ohrsf"/>
</dbReference>
<reference evidence="1" key="1">
    <citation type="submission" date="2020-02" db="EMBL/GenBank/DDBJ databases">
        <authorList>
            <person name="Meier V. D."/>
        </authorList>
    </citation>
    <scope>NUCLEOTIDE SEQUENCE</scope>
    <source>
        <strain evidence="1">AVDCRST_MAG14</strain>
    </source>
</reference>
<dbReference type="PANTHER" id="PTHR39624:SF2">
    <property type="entry name" value="OSMC-LIKE PROTEIN"/>
    <property type="match status" value="1"/>
</dbReference>
<dbReference type="PANTHER" id="PTHR39624">
    <property type="entry name" value="PROTEIN INVOLVED IN RIMO-MEDIATED BETA-METHYLTHIOLATION OF RIBOSOMAL PROTEIN S12 YCAO"/>
    <property type="match status" value="1"/>
</dbReference>
<proteinExistence type="predicted"/>
<dbReference type="EMBL" id="CADCVG010000084">
    <property type="protein sequence ID" value="CAA9458198.1"/>
    <property type="molecule type" value="Genomic_DNA"/>
</dbReference>
<dbReference type="InterPro" id="IPR003718">
    <property type="entry name" value="OsmC/Ohr_fam"/>
</dbReference>
<name>A0A6J4QXG4_9ACTN</name>
<dbReference type="SUPFAM" id="SSF82784">
    <property type="entry name" value="OsmC-like"/>
    <property type="match status" value="1"/>
</dbReference>
<gene>
    <name evidence="1" type="ORF">AVDCRST_MAG14-1984</name>
</gene>
<organism evidence="1">
    <name type="scientific">uncultured Rubrobacteraceae bacterium</name>
    <dbReference type="NCBI Taxonomy" id="349277"/>
    <lineage>
        <taxon>Bacteria</taxon>
        <taxon>Bacillati</taxon>
        <taxon>Actinomycetota</taxon>
        <taxon>Rubrobacteria</taxon>
        <taxon>Rubrobacterales</taxon>
        <taxon>Rubrobacteraceae</taxon>
        <taxon>environmental samples</taxon>
    </lineage>
</organism>
<dbReference type="Pfam" id="PF02566">
    <property type="entry name" value="OsmC"/>
    <property type="match status" value="1"/>
</dbReference>
<protein>
    <recommendedName>
        <fullName evidence="2">Bll2902 protein</fullName>
    </recommendedName>
</protein>
<dbReference type="AlphaFoldDB" id="A0A6J4QXG4"/>
<dbReference type="Gene3D" id="3.30.300.20">
    <property type="match status" value="1"/>
</dbReference>
<evidence type="ECO:0000313" key="1">
    <source>
        <dbReference type="EMBL" id="CAA9458198.1"/>
    </source>
</evidence>